<dbReference type="Proteomes" id="UP000095287">
    <property type="component" value="Unplaced"/>
</dbReference>
<feature type="compositionally biased region" description="Low complexity" evidence="1">
    <location>
        <begin position="323"/>
        <end position="342"/>
    </location>
</feature>
<feature type="region of interest" description="Disordered" evidence="1">
    <location>
        <begin position="219"/>
        <end position="249"/>
    </location>
</feature>
<reference evidence="4" key="1">
    <citation type="submission" date="2016-11" db="UniProtKB">
        <authorList>
            <consortium name="WormBaseParasite"/>
        </authorList>
    </citation>
    <scope>IDENTIFICATION</scope>
</reference>
<keyword evidence="3" id="KW-1185">Reference proteome</keyword>
<dbReference type="PANTHER" id="PTHR36514:SF3">
    <property type="entry name" value="ASCARIS SUUM EPICUTICLIN PROTEIN RELATED"/>
    <property type="match status" value="1"/>
</dbReference>
<feature type="region of interest" description="Disordered" evidence="1">
    <location>
        <begin position="288"/>
        <end position="342"/>
    </location>
</feature>
<evidence type="ECO:0000313" key="4">
    <source>
        <dbReference type="WBParaSite" id="L893_g17588.t1"/>
    </source>
</evidence>
<feature type="compositionally biased region" description="Polar residues" evidence="1">
    <location>
        <begin position="94"/>
        <end position="108"/>
    </location>
</feature>
<sequence>MNKSCFLFFAFAAIAAAKSLNKRSNGYGDEAVNPAPLLSQSYKSVGVIEQGPAQVPQPPPEVSASVQASGYRRKRGTQNGYGDELVAPAAPSFPDQSYSAPVEQTPTGLVQHAPPSTHVQSSGYRKKRSAQNGYGDELVTPFAPAYGEEAYGPAPVEQAPAPVAEQAPIAPAPVQASGYRKKRGAQNGYGDEVVTPVAPAYGEQAYNEPPVEQAPAVVAQPAAGSSPVTIQASGYRKKRGTQNGYGDELVAPIAPAPQEQSYGVQAVVEQGSAPIAQTAAVPAAVQASGYRKKRGTYADEPITPSAGGYGEQEKIASPLEQGPSQVAQPAPSAPTPVQASGY</sequence>
<name>A0A1I7YLQ6_9BILA</name>
<dbReference type="WBParaSite" id="L893_g17588.t1">
    <property type="protein sequence ID" value="L893_g17588.t1"/>
    <property type="gene ID" value="L893_g17588"/>
</dbReference>
<dbReference type="AlphaFoldDB" id="A0A1I7YLQ6"/>
<dbReference type="PANTHER" id="PTHR36514">
    <property type="entry name" value="PROTEIN CBG00436"/>
    <property type="match status" value="1"/>
</dbReference>
<protein>
    <submittedName>
        <fullName evidence="4">Translation initiation factor IF-2</fullName>
    </submittedName>
</protein>
<keyword evidence="2" id="KW-0732">Signal</keyword>
<organism evidence="3 4">
    <name type="scientific">Steinernema glaseri</name>
    <dbReference type="NCBI Taxonomy" id="37863"/>
    <lineage>
        <taxon>Eukaryota</taxon>
        <taxon>Metazoa</taxon>
        <taxon>Ecdysozoa</taxon>
        <taxon>Nematoda</taxon>
        <taxon>Chromadorea</taxon>
        <taxon>Rhabditida</taxon>
        <taxon>Tylenchina</taxon>
        <taxon>Panagrolaimomorpha</taxon>
        <taxon>Strongyloidoidea</taxon>
        <taxon>Steinernematidae</taxon>
        <taxon>Steinernema</taxon>
    </lineage>
</organism>
<evidence type="ECO:0000256" key="2">
    <source>
        <dbReference type="SAM" id="SignalP"/>
    </source>
</evidence>
<proteinExistence type="predicted"/>
<feature type="region of interest" description="Disordered" evidence="1">
    <location>
        <begin position="50"/>
        <end position="132"/>
    </location>
</feature>
<feature type="chain" id="PRO_5009312404" evidence="2">
    <location>
        <begin position="18"/>
        <end position="342"/>
    </location>
</feature>
<evidence type="ECO:0000313" key="3">
    <source>
        <dbReference type="Proteomes" id="UP000095287"/>
    </source>
</evidence>
<feature type="compositionally biased region" description="Low complexity" evidence="1">
    <location>
        <begin position="219"/>
        <end position="228"/>
    </location>
</feature>
<evidence type="ECO:0000256" key="1">
    <source>
        <dbReference type="SAM" id="MobiDB-lite"/>
    </source>
</evidence>
<accession>A0A1I7YLQ6</accession>
<feature type="signal peptide" evidence="2">
    <location>
        <begin position="1"/>
        <end position="17"/>
    </location>
</feature>